<keyword evidence="3" id="KW-1185">Reference proteome</keyword>
<dbReference type="Proteomes" id="UP000299102">
    <property type="component" value="Unassembled WGS sequence"/>
</dbReference>
<sequence>MWRKGSFRKTTDEQRHEQGERGITDSRFAQTSPKVCSATSGELAAKYERAAAGTPLQGGNRCPMNLLANQTEHICKARKCSIEGSAETYHSLLYSARPTTEGKKEMEMIASTHRQKPSASCAFLKIVPVRVTGPRGHVGTHALLDDGFTVMLFDAALATRIGVEGPMDDAVASRRIIEKRDLERCRHLRNKEEFLKYGNAQPSIGQDKWHLLVADRMRRGSRTQLAASRTPIGWVLHSTHTRSLGQRVHYVHHVAENNIEEIDGKYFHINSLDFQPRQLRSNPKKER</sequence>
<evidence type="ECO:0000256" key="1">
    <source>
        <dbReference type="SAM" id="MobiDB-lite"/>
    </source>
</evidence>
<dbReference type="EMBL" id="BGZK01000870">
    <property type="protein sequence ID" value="GBP63507.1"/>
    <property type="molecule type" value="Genomic_DNA"/>
</dbReference>
<accession>A0A4C1XMK1</accession>
<dbReference type="AlphaFoldDB" id="A0A4C1XMK1"/>
<reference evidence="2 3" key="1">
    <citation type="journal article" date="2019" name="Commun. Biol.">
        <title>The bagworm genome reveals a unique fibroin gene that provides high tensile strength.</title>
        <authorList>
            <person name="Kono N."/>
            <person name="Nakamura H."/>
            <person name="Ohtoshi R."/>
            <person name="Tomita M."/>
            <person name="Numata K."/>
            <person name="Arakawa K."/>
        </authorList>
    </citation>
    <scope>NUCLEOTIDE SEQUENCE [LARGE SCALE GENOMIC DNA]</scope>
</reference>
<protein>
    <submittedName>
        <fullName evidence="2">Uncharacterized protein</fullName>
    </submittedName>
</protein>
<proteinExistence type="predicted"/>
<feature type="compositionally biased region" description="Basic and acidic residues" evidence="1">
    <location>
        <begin position="9"/>
        <end position="24"/>
    </location>
</feature>
<dbReference type="OrthoDB" id="7491853at2759"/>
<comment type="caution">
    <text evidence="2">The sequence shown here is derived from an EMBL/GenBank/DDBJ whole genome shotgun (WGS) entry which is preliminary data.</text>
</comment>
<organism evidence="2 3">
    <name type="scientific">Eumeta variegata</name>
    <name type="common">Bagworm moth</name>
    <name type="synonym">Eumeta japonica</name>
    <dbReference type="NCBI Taxonomy" id="151549"/>
    <lineage>
        <taxon>Eukaryota</taxon>
        <taxon>Metazoa</taxon>
        <taxon>Ecdysozoa</taxon>
        <taxon>Arthropoda</taxon>
        <taxon>Hexapoda</taxon>
        <taxon>Insecta</taxon>
        <taxon>Pterygota</taxon>
        <taxon>Neoptera</taxon>
        <taxon>Endopterygota</taxon>
        <taxon>Lepidoptera</taxon>
        <taxon>Glossata</taxon>
        <taxon>Ditrysia</taxon>
        <taxon>Tineoidea</taxon>
        <taxon>Psychidae</taxon>
        <taxon>Oiketicinae</taxon>
        <taxon>Eumeta</taxon>
    </lineage>
</organism>
<name>A0A4C1XMK1_EUMVA</name>
<feature type="region of interest" description="Disordered" evidence="1">
    <location>
        <begin position="1"/>
        <end position="33"/>
    </location>
</feature>
<evidence type="ECO:0000313" key="2">
    <source>
        <dbReference type="EMBL" id="GBP63507.1"/>
    </source>
</evidence>
<gene>
    <name evidence="2" type="ORF">EVAR_49562_1</name>
</gene>
<evidence type="ECO:0000313" key="3">
    <source>
        <dbReference type="Proteomes" id="UP000299102"/>
    </source>
</evidence>